<dbReference type="SUPFAM" id="SSF88713">
    <property type="entry name" value="Glycoside hydrolase/deacetylase"/>
    <property type="match status" value="1"/>
</dbReference>
<dbReference type="InterPro" id="IPR027291">
    <property type="entry name" value="Glyco_hydro_38_N_sf"/>
</dbReference>
<dbReference type="Pfam" id="PF09261">
    <property type="entry name" value="Alpha-mann_mid"/>
    <property type="match status" value="1"/>
</dbReference>
<keyword evidence="1" id="KW-0378">Hydrolase</keyword>
<sequence>MNDSEQSFVSSIEISLDRLRNLSQRDLLAGWKMFLGAGSVDADPNDWELASLNQKGQIAWERGQQEIWLAQKVVMPIDLDGYPVTSLSCRLAFTWWAELAQVFVDGRLVQEGDLFDHSPRVLLMSAVVPGTAVDVRLRLISPGHDIGALMRSRLIFESAEPTNPEPGWLADELATIVKQVASFAPARLGEVAGIIDRIDYGLLGVDSRRFIEHILQLKQEIKGILGCGGDLPTPPFGHPSEEGTFYSSSSEEGILVNKIQLLGHAHLDMAWLWEVSETWEAAERTFRSSLSLQQLFPDLTFCHSTPALYEWMELNQPEIFAGICQQVRAGKWEIVGGMWIEPDLNLISGESIARQIIYGQAYNRSRFGAHTQVAWLPDTFGFCWQLPQLLQQGGIDYFVTQKFLWNDTTQFPHQLFWWEAPDGSRVMSLMSSAIGEGIDPLKMMDYACKWQTDTGINESLYLFGIGDHGGGPTRDMLELADRWSQSDVFPDLEFTTAVKYLDKLANRADSQLLPVWRDELYLEFHRGCFTTHAEQKRSNRLCEDLLYQAELWSSIACIVSQQDYPADLKLQIETAWKQTLFNQFHDIIPGLSLIHI</sequence>
<evidence type="ECO:0000259" key="3">
    <source>
        <dbReference type="SMART" id="SM00872"/>
    </source>
</evidence>
<gene>
    <name evidence="4" type="ORF">C7B77_11260</name>
</gene>
<dbReference type="Pfam" id="PF01074">
    <property type="entry name" value="Glyco_hydro_38N"/>
    <property type="match status" value="1"/>
</dbReference>
<evidence type="ECO:0000313" key="5">
    <source>
        <dbReference type="Proteomes" id="UP000238937"/>
    </source>
</evidence>
<dbReference type="GO" id="GO:0004559">
    <property type="term" value="F:alpha-mannosidase activity"/>
    <property type="evidence" value="ECO:0007669"/>
    <property type="project" value="InterPro"/>
</dbReference>
<dbReference type="InterPro" id="IPR028995">
    <property type="entry name" value="Glyco_hydro_57/38_cen_sf"/>
</dbReference>
<dbReference type="Proteomes" id="UP000238937">
    <property type="component" value="Unassembled WGS sequence"/>
</dbReference>
<dbReference type="Gene3D" id="3.20.110.10">
    <property type="entry name" value="Glycoside hydrolase 38, N terminal domain"/>
    <property type="match status" value="1"/>
</dbReference>
<dbReference type="PANTHER" id="PTHR46017">
    <property type="entry name" value="ALPHA-MANNOSIDASE 2C1"/>
    <property type="match status" value="1"/>
</dbReference>
<dbReference type="AlphaFoldDB" id="A0A2T1GGB0"/>
<evidence type="ECO:0000256" key="2">
    <source>
        <dbReference type="ARBA" id="ARBA00023295"/>
    </source>
</evidence>
<dbReference type="SMART" id="SM00872">
    <property type="entry name" value="Alpha-mann_mid"/>
    <property type="match status" value="1"/>
</dbReference>
<feature type="domain" description="Glycoside hydrolase family 38 central" evidence="3">
    <location>
        <begin position="523"/>
        <end position="593"/>
    </location>
</feature>
<dbReference type="GO" id="GO:0009313">
    <property type="term" value="P:oligosaccharide catabolic process"/>
    <property type="evidence" value="ECO:0007669"/>
    <property type="project" value="TreeGrafter"/>
</dbReference>
<dbReference type="OrthoDB" id="9772207at2"/>
<dbReference type="InterPro" id="IPR037094">
    <property type="entry name" value="Glyco_hydro_38_cen_sf"/>
</dbReference>
<evidence type="ECO:0000256" key="1">
    <source>
        <dbReference type="ARBA" id="ARBA00022801"/>
    </source>
</evidence>
<protein>
    <submittedName>
        <fullName evidence="4">Alpha-mannosidase</fullName>
    </submittedName>
</protein>
<feature type="non-terminal residue" evidence="4">
    <location>
        <position position="596"/>
    </location>
</feature>
<dbReference type="SUPFAM" id="SSF88688">
    <property type="entry name" value="Families 57/38 glycoside transferase middle domain"/>
    <property type="match status" value="1"/>
</dbReference>
<evidence type="ECO:0000313" key="4">
    <source>
        <dbReference type="EMBL" id="PSB56631.1"/>
    </source>
</evidence>
<dbReference type="GO" id="GO:0006013">
    <property type="term" value="P:mannose metabolic process"/>
    <property type="evidence" value="ECO:0007669"/>
    <property type="project" value="InterPro"/>
</dbReference>
<dbReference type="CDD" id="cd10789">
    <property type="entry name" value="GH38N_AMII_ER_cytosolic"/>
    <property type="match status" value="1"/>
</dbReference>
<dbReference type="PANTHER" id="PTHR46017:SF1">
    <property type="entry name" value="ALPHA-MANNOSIDASE 2C1"/>
    <property type="match status" value="1"/>
</dbReference>
<reference evidence="4 5" key="1">
    <citation type="submission" date="2018-03" db="EMBL/GenBank/DDBJ databases">
        <title>The ancient ancestry and fast evolution of plastids.</title>
        <authorList>
            <person name="Moore K.R."/>
            <person name="Magnabosco C."/>
            <person name="Momper L."/>
            <person name="Gold D.A."/>
            <person name="Bosak T."/>
            <person name="Fournier G.P."/>
        </authorList>
    </citation>
    <scope>NUCLEOTIDE SEQUENCE [LARGE SCALE GENOMIC DNA]</scope>
    <source>
        <strain evidence="4 5">CCALA 037</strain>
    </source>
</reference>
<comment type="caution">
    <text evidence="4">The sequence shown here is derived from an EMBL/GenBank/DDBJ whole genome shotgun (WGS) entry which is preliminary data.</text>
</comment>
<name>A0A2T1GGB0_9CYAN</name>
<proteinExistence type="predicted"/>
<dbReference type="InterPro" id="IPR015341">
    <property type="entry name" value="Glyco_hydro_38_cen"/>
</dbReference>
<keyword evidence="2" id="KW-0326">Glycosidase</keyword>
<dbReference type="EMBL" id="PVWO01000116">
    <property type="protein sequence ID" value="PSB56631.1"/>
    <property type="molecule type" value="Genomic_DNA"/>
</dbReference>
<dbReference type="InterPro" id="IPR000602">
    <property type="entry name" value="Glyco_hydro_38_N"/>
</dbReference>
<dbReference type="InterPro" id="IPR011330">
    <property type="entry name" value="Glyco_hydro/deAcase_b/a-brl"/>
</dbReference>
<accession>A0A2T1GGB0</accession>
<dbReference type="Gene3D" id="1.20.1270.50">
    <property type="entry name" value="Glycoside hydrolase family 38, central domain"/>
    <property type="match status" value="1"/>
</dbReference>
<dbReference type="RefSeq" id="WP_146138270.1">
    <property type="nucleotide sequence ID" value="NZ_PVWO01000116.1"/>
</dbReference>
<keyword evidence="5" id="KW-1185">Reference proteome</keyword>
<organism evidence="4 5">
    <name type="scientific">Chamaesiphon polymorphus CCALA 037</name>
    <dbReference type="NCBI Taxonomy" id="2107692"/>
    <lineage>
        <taxon>Bacteria</taxon>
        <taxon>Bacillati</taxon>
        <taxon>Cyanobacteriota</taxon>
        <taxon>Cyanophyceae</taxon>
        <taxon>Gomontiellales</taxon>
        <taxon>Chamaesiphonaceae</taxon>
        <taxon>Chamaesiphon</taxon>
    </lineage>
</organism>